<accession>A0ABW7FGH2</accession>
<feature type="compositionally biased region" description="Polar residues" evidence="1">
    <location>
        <begin position="152"/>
        <end position="166"/>
    </location>
</feature>
<evidence type="ECO:0008006" key="4">
    <source>
        <dbReference type="Google" id="ProtNLM"/>
    </source>
</evidence>
<dbReference type="RefSeq" id="WP_394396666.1">
    <property type="nucleotide sequence ID" value="NZ_JBIGHW010000003.1"/>
</dbReference>
<name>A0ABW7FGH2_9BURK</name>
<evidence type="ECO:0000313" key="2">
    <source>
        <dbReference type="EMBL" id="MFG6440531.1"/>
    </source>
</evidence>
<reference evidence="2 3" key="1">
    <citation type="submission" date="2024-08" db="EMBL/GenBank/DDBJ databases">
        <authorList>
            <person name="Lu H."/>
        </authorList>
    </citation>
    <scope>NUCLEOTIDE SEQUENCE [LARGE SCALE GENOMIC DNA]</scope>
    <source>
        <strain evidence="2 3">LKC17W</strain>
    </source>
</reference>
<protein>
    <recommendedName>
        <fullName evidence="4">Helix-turn-helix domain-containing protein</fullName>
    </recommendedName>
</protein>
<evidence type="ECO:0000256" key="1">
    <source>
        <dbReference type="SAM" id="MobiDB-lite"/>
    </source>
</evidence>
<feature type="compositionally biased region" description="Low complexity" evidence="1">
    <location>
        <begin position="240"/>
        <end position="252"/>
    </location>
</feature>
<evidence type="ECO:0000313" key="3">
    <source>
        <dbReference type="Proteomes" id="UP001606301"/>
    </source>
</evidence>
<feature type="compositionally biased region" description="Pro residues" evidence="1">
    <location>
        <begin position="180"/>
        <end position="190"/>
    </location>
</feature>
<comment type="caution">
    <text evidence="2">The sequence shown here is derived from an EMBL/GenBank/DDBJ whole genome shotgun (WGS) entry which is preliminary data.</text>
</comment>
<gene>
    <name evidence="2" type="ORF">ACG0Z3_07530</name>
</gene>
<proteinExistence type="predicted"/>
<sequence length="281" mass="30242">MKQLTLRAVKAARQTGAFLLIHEHEAAVLDALPGWMWRLFTVLLRASNYDDGQGETSYSHLLRAMTPLQPRSGPRHFVPDVQAIRKAVKLLEDRRILARDKRHSIDEGRLFFVVAPRYAVARPQPKLEQATRTGRKAKKPNADAGSEAMQAGTRTANSNSSPTGNSFHLGEGELSTNFGPQPPVADSPPGPIVLDADSGNFDLPRWKGLPPEGGKIGPPRGPDTRPAGAGHAPPVTLTTRAMQARMAKAASAPQGGGKQTPPGSPTRRRRRHASAGPEIPS</sequence>
<keyword evidence="3" id="KW-1185">Reference proteome</keyword>
<organism evidence="2 3">
    <name type="scientific">Pelomonas margarita</name>
    <dbReference type="NCBI Taxonomy" id="3299031"/>
    <lineage>
        <taxon>Bacteria</taxon>
        <taxon>Pseudomonadati</taxon>
        <taxon>Pseudomonadota</taxon>
        <taxon>Betaproteobacteria</taxon>
        <taxon>Burkholderiales</taxon>
        <taxon>Sphaerotilaceae</taxon>
        <taxon>Roseateles</taxon>
    </lineage>
</organism>
<feature type="region of interest" description="Disordered" evidence="1">
    <location>
        <begin position="124"/>
        <end position="190"/>
    </location>
</feature>
<feature type="region of interest" description="Disordered" evidence="1">
    <location>
        <begin position="207"/>
        <end position="281"/>
    </location>
</feature>
<dbReference type="Proteomes" id="UP001606301">
    <property type="component" value="Unassembled WGS sequence"/>
</dbReference>
<dbReference type="EMBL" id="JBIGHW010000003">
    <property type="protein sequence ID" value="MFG6440531.1"/>
    <property type="molecule type" value="Genomic_DNA"/>
</dbReference>